<evidence type="ECO:0000313" key="3">
    <source>
        <dbReference type="Proteomes" id="UP001465976"/>
    </source>
</evidence>
<proteinExistence type="predicted"/>
<evidence type="ECO:0000313" key="2">
    <source>
        <dbReference type="EMBL" id="KAL0571929.1"/>
    </source>
</evidence>
<keyword evidence="3" id="KW-1185">Reference proteome</keyword>
<evidence type="ECO:0000256" key="1">
    <source>
        <dbReference type="SAM" id="MobiDB-lite"/>
    </source>
</evidence>
<organism evidence="2 3">
    <name type="scientific">Marasmius crinis-equi</name>
    <dbReference type="NCBI Taxonomy" id="585013"/>
    <lineage>
        <taxon>Eukaryota</taxon>
        <taxon>Fungi</taxon>
        <taxon>Dikarya</taxon>
        <taxon>Basidiomycota</taxon>
        <taxon>Agaricomycotina</taxon>
        <taxon>Agaricomycetes</taxon>
        <taxon>Agaricomycetidae</taxon>
        <taxon>Agaricales</taxon>
        <taxon>Marasmiineae</taxon>
        <taxon>Marasmiaceae</taxon>
        <taxon>Marasmius</taxon>
    </lineage>
</organism>
<accession>A0ABR3F9Y6</accession>
<gene>
    <name evidence="2" type="ORF">V5O48_010030</name>
</gene>
<reference evidence="2 3" key="1">
    <citation type="submission" date="2024-02" db="EMBL/GenBank/DDBJ databases">
        <title>A draft genome for the cacao thread blight pathogen Marasmius crinis-equi.</title>
        <authorList>
            <person name="Cohen S.P."/>
            <person name="Baruah I.K."/>
            <person name="Amoako-Attah I."/>
            <person name="Bukari Y."/>
            <person name="Meinhardt L.W."/>
            <person name="Bailey B.A."/>
        </authorList>
    </citation>
    <scope>NUCLEOTIDE SEQUENCE [LARGE SCALE GENOMIC DNA]</scope>
    <source>
        <strain evidence="2 3">GH-76</strain>
    </source>
</reference>
<feature type="region of interest" description="Disordered" evidence="1">
    <location>
        <begin position="77"/>
        <end position="107"/>
    </location>
</feature>
<dbReference type="EMBL" id="JBAHYK010000695">
    <property type="protein sequence ID" value="KAL0571929.1"/>
    <property type="molecule type" value="Genomic_DNA"/>
</dbReference>
<feature type="compositionally biased region" description="Acidic residues" evidence="1">
    <location>
        <begin position="98"/>
        <end position="107"/>
    </location>
</feature>
<protein>
    <submittedName>
        <fullName evidence="2">Uncharacterized protein</fullName>
    </submittedName>
</protein>
<name>A0ABR3F9Y6_9AGAR</name>
<sequence length="132" mass="15601">MQSWFAEEWVLVAVSIEKTAHPDVQYQLTQRRDDLLRLCCHWQHSVEGMDVSEDIPEWGPTATELRLTEMDMTSELLDEEKWESDQPAPYYPMLPRDNDDDAGEEDIDYDETDFNTVEAFDVMEPNKELYDY</sequence>
<dbReference type="Proteomes" id="UP001465976">
    <property type="component" value="Unassembled WGS sequence"/>
</dbReference>
<comment type="caution">
    <text evidence="2">The sequence shown here is derived from an EMBL/GenBank/DDBJ whole genome shotgun (WGS) entry which is preliminary data.</text>
</comment>